<keyword evidence="1" id="KW-1133">Transmembrane helix</keyword>
<reference evidence="2 3" key="1">
    <citation type="submission" date="2020-08" db="EMBL/GenBank/DDBJ databases">
        <title>Genomic Encyclopedia of Type Strains, Phase IV (KMG-IV): sequencing the most valuable type-strain genomes for metagenomic binning, comparative biology and taxonomic classification.</title>
        <authorList>
            <person name="Goeker M."/>
        </authorList>
    </citation>
    <scope>NUCLEOTIDE SEQUENCE [LARGE SCALE GENOMIC DNA]</scope>
    <source>
        <strain evidence="2 3">DSM 13481</strain>
    </source>
</reference>
<evidence type="ECO:0000313" key="3">
    <source>
        <dbReference type="Proteomes" id="UP000555828"/>
    </source>
</evidence>
<name>A0A841GQX2_9BACT</name>
<feature type="transmembrane region" description="Helical" evidence="1">
    <location>
        <begin position="38"/>
        <end position="59"/>
    </location>
</feature>
<feature type="transmembrane region" description="Helical" evidence="1">
    <location>
        <begin position="182"/>
        <end position="200"/>
    </location>
</feature>
<dbReference type="Proteomes" id="UP000555828">
    <property type="component" value="Unassembled WGS sequence"/>
</dbReference>
<feature type="transmembrane region" description="Helical" evidence="1">
    <location>
        <begin position="105"/>
        <end position="124"/>
    </location>
</feature>
<feature type="transmembrane region" description="Helical" evidence="1">
    <location>
        <begin position="212"/>
        <end position="233"/>
    </location>
</feature>
<keyword evidence="3" id="KW-1185">Reference proteome</keyword>
<evidence type="ECO:0008006" key="4">
    <source>
        <dbReference type="Google" id="ProtNLM"/>
    </source>
</evidence>
<evidence type="ECO:0000313" key="2">
    <source>
        <dbReference type="EMBL" id="MBB6062263.1"/>
    </source>
</evidence>
<organism evidence="2 3">
    <name type="scientific">Thermosipho japonicus</name>
    <dbReference type="NCBI Taxonomy" id="90323"/>
    <lineage>
        <taxon>Bacteria</taxon>
        <taxon>Thermotogati</taxon>
        <taxon>Thermotogota</taxon>
        <taxon>Thermotogae</taxon>
        <taxon>Thermotogales</taxon>
        <taxon>Fervidobacteriaceae</taxon>
        <taxon>Thermosipho</taxon>
    </lineage>
</organism>
<keyword evidence="1" id="KW-0812">Transmembrane</keyword>
<dbReference type="AlphaFoldDB" id="A0A841GQX2"/>
<feature type="transmembrane region" description="Helical" evidence="1">
    <location>
        <begin position="6"/>
        <end position="31"/>
    </location>
</feature>
<sequence length="414" mass="48984">MLIDILTVFLVSFSFWKINILFVILFMLLFLSFYRFKWLYFLVIVLSIIWFKNPFPVFLIYLYEKVRAKEYFLIVFLSVVTFFYSIKVAIISSVIVLLYVFRKRFYILLFLIPLIFIPSIFSPIKSVGIVEYEITQNPQVDMMQSSKVQENSTEPVKKEEVKKQVITDVTVSEDSNLEKSKIFGLFFVSLAGLIILYVFLRLKKDFSFKILAIGFLTFLYAFLIYFVLVPYIVKTDNSYLQAFGASNVAVEKLKPGEYEKNMQATKTEITIEEKPLIKPIYILRFINIISVIVFAISLYILFMFLTAPKKQVEVIKEKENIWKSEDTFEDLIDIKNGRDFIRRAYVYLRAKIFKEFFYLTPYELMNVINDKNLEYFTELFVKSQYKLENVTFNLEAAKQKLKELIEKYTVPSQV</sequence>
<feature type="transmembrane region" description="Helical" evidence="1">
    <location>
        <begin position="71"/>
        <end position="98"/>
    </location>
</feature>
<proteinExistence type="predicted"/>
<comment type="caution">
    <text evidence="2">The sequence shown here is derived from an EMBL/GenBank/DDBJ whole genome shotgun (WGS) entry which is preliminary data.</text>
</comment>
<protein>
    <recommendedName>
        <fullName evidence="4">DUF4129 domain-containing protein</fullName>
    </recommendedName>
</protein>
<evidence type="ECO:0000256" key="1">
    <source>
        <dbReference type="SAM" id="Phobius"/>
    </source>
</evidence>
<dbReference type="EMBL" id="JACHEX010000001">
    <property type="protein sequence ID" value="MBB6062263.1"/>
    <property type="molecule type" value="Genomic_DNA"/>
</dbReference>
<keyword evidence="1" id="KW-0472">Membrane</keyword>
<gene>
    <name evidence="2" type="ORF">HNP65_000685</name>
</gene>
<feature type="transmembrane region" description="Helical" evidence="1">
    <location>
        <begin position="281"/>
        <end position="305"/>
    </location>
</feature>
<accession>A0A841GQX2</accession>
<dbReference type="RefSeq" id="WP_184618933.1">
    <property type="nucleotide sequence ID" value="NZ_JACHEX010000001.1"/>
</dbReference>